<dbReference type="RefSeq" id="WP_142116106.1">
    <property type="nucleotide sequence ID" value="NZ_BOQM01000053.1"/>
</dbReference>
<evidence type="ECO:0000256" key="2">
    <source>
        <dbReference type="SAM" id="Phobius"/>
    </source>
</evidence>
<organism evidence="4 5">
    <name type="scientific">Salinispora arenicola</name>
    <dbReference type="NCBI Taxonomy" id="168697"/>
    <lineage>
        <taxon>Bacteria</taxon>
        <taxon>Bacillati</taxon>
        <taxon>Actinomycetota</taxon>
        <taxon>Actinomycetes</taxon>
        <taxon>Micromonosporales</taxon>
        <taxon>Micromonosporaceae</taxon>
        <taxon>Salinispora</taxon>
    </lineage>
</organism>
<comment type="caution">
    <text evidence="4">The sequence shown here is derived from an EMBL/GenBank/DDBJ whole genome shotgun (WGS) entry which is preliminary data.</text>
</comment>
<gene>
    <name evidence="4" type="ORF">FB564_0675</name>
    <name evidence="3" type="ORF">Sar04_46870</name>
</gene>
<dbReference type="InterPro" id="IPR021235">
    <property type="entry name" value="DUF2637"/>
</dbReference>
<accession>A0A542XII1</accession>
<keyword evidence="6" id="KW-1185">Reference proteome</keyword>
<evidence type="ECO:0000313" key="4">
    <source>
        <dbReference type="EMBL" id="TQL35616.1"/>
    </source>
</evidence>
<feature type="transmembrane region" description="Helical" evidence="2">
    <location>
        <begin position="181"/>
        <end position="202"/>
    </location>
</feature>
<feature type="region of interest" description="Disordered" evidence="1">
    <location>
        <begin position="55"/>
        <end position="131"/>
    </location>
</feature>
<feature type="transmembrane region" description="Helical" evidence="2">
    <location>
        <begin position="139"/>
        <end position="161"/>
    </location>
</feature>
<keyword evidence="2" id="KW-0472">Membrane</keyword>
<keyword evidence="2" id="KW-1133">Transmembrane helix</keyword>
<dbReference type="AlphaFoldDB" id="A0A542XII1"/>
<feature type="transmembrane region" description="Helical" evidence="2">
    <location>
        <begin position="214"/>
        <end position="236"/>
    </location>
</feature>
<dbReference type="EMBL" id="VFOL01000001">
    <property type="protein sequence ID" value="TQL35616.1"/>
    <property type="molecule type" value="Genomic_DNA"/>
</dbReference>
<dbReference type="Pfam" id="PF10935">
    <property type="entry name" value="DUF2637"/>
    <property type="match status" value="1"/>
</dbReference>
<dbReference type="EMBL" id="BOQM01000053">
    <property type="protein sequence ID" value="GIM87951.1"/>
    <property type="molecule type" value="Genomic_DNA"/>
</dbReference>
<protein>
    <submittedName>
        <fullName evidence="4">Uncharacterized protein DUF2637</fullName>
    </submittedName>
</protein>
<reference evidence="4 5" key="1">
    <citation type="submission" date="2019-06" db="EMBL/GenBank/DDBJ databases">
        <title>Sequencing the genomes of 1000 actinobacteria strains.</title>
        <authorList>
            <person name="Klenk H.-P."/>
        </authorList>
    </citation>
    <scope>NUCLEOTIDE SEQUENCE [LARGE SCALE GENOMIC DNA]</scope>
    <source>
        <strain evidence="4 5">DSM 44819</strain>
    </source>
</reference>
<name>A0A542XII1_SALAC</name>
<evidence type="ECO:0000256" key="1">
    <source>
        <dbReference type="SAM" id="MobiDB-lite"/>
    </source>
</evidence>
<dbReference type="Proteomes" id="UP000315983">
    <property type="component" value="Unassembled WGS sequence"/>
</dbReference>
<proteinExistence type="predicted"/>
<reference evidence="3 6" key="2">
    <citation type="submission" date="2021-03" db="EMBL/GenBank/DDBJ databases">
        <title>Whole genome shotgun sequence of Salinispora arenicola NBRC 105043.</title>
        <authorList>
            <person name="Komaki H."/>
            <person name="Tamura T."/>
        </authorList>
    </citation>
    <scope>NUCLEOTIDE SEQUENCE [LARGE SCALE GENOMIC DNA]</scope>
    <source>
        <strain evidence="3 6">NBRC 105043</strain>
    </source>
</reference>
<evidence type="ECO:0000313" key="5">
    <source>
        <dbReference type="Proteomes" id="UP000315983"/>
    </source>
</evidence>
<feature type="compositionally biased region" description="Pro residues" evidence="1">
    <location>
        <begin position="80"/>
        <end position="105"/>
    </location>
</feature>
<feature type="transmembrane region" description="Helical" evidence="2">
    <location>
        <begin position="248"/>
        <end position="271"/>
    </location>
</feature>
<sequence length="279" mass="28892">MTALASAHPRTVADLLPGAVALADQLGEVPSRNRLMREFKIGAPKADALRAELTDRTASPNRDGGTHMPADPFDHTDPTTPDPKPTHPGPAPTPPATPDPAPAPTGEPVNGSPQVAVDGHPGTNITSTPRAGRVTGRGWAYIGVTLGGAVSIAANVAHTYLPKPPDGAPDWWTPDPNWSPSLLAVVLSVFWPVALFVAVEILTRIPWGDGLGSIIARISGVLPVALVAAVVSYRHLSGLLEHYGEDPLTVAIGPLAVDGLMVMASAALLAVSRRKATLS</sequence>
<dbReference type="GeneID" id="93770016"/>
<evidence type="ECO:0000313" key="3">
    <source>
        <dbReference type="EMBL" id="GIM87951.1"/>
    </source>
</evidence>
<evidence type="ECO:0000313" key="6">
    <source>
        <dbReference type="Proteomes" id="UP000677457"/>
    </source>
</evidence>
<keyword evidence="2" id="KW-0812">Transmembrane</keyword>
<dbReference type="Proteomes" id="UP000677457">
    <property type="component" value="Unassembled WGS sequence"/>
</dbReference>